<dbReference type="InterPro" id="IPR029058">
    <property type="entry name" value="AB_hydrolase_fold"/>
</dbReference>
<gene>
    <name evidence="2" type="ORF">CHLNCDRAFT_138283</name>
</gene>
<dbReference type="InterPro" id="IPR000073">
    <property type="entry name" value="AB_hydrolase_1"/>
</dbReference>
<dbReference type="InterPro" id="IPR050471">
    <property type="entry name" value="AB_hydrolase"/>
</dbReference>
<name>E1ZMQ1_CHLVA</name>
<dbReference type="Proteomes" id="UP000008141">
    <property type="component" value="Unassembled WGS sequence"/>
</dbReference>
<dbReference type="Pfam" id="PF00561">
    <property type="entry name" value="Abhydrolase_1"/>
    <property type="match status" value="1"/>
</dbReference>
<protein>
    <recommendedName>
        <fullName evidence="1">AB hydrolase-1 domain-containing protein</fullName>
    </recommendedName>
</protein>
<evidence type="ECO:0000313" key="3">
    <source>
        <dbReference type="Proteomes" id="UP000008141"/>
    </source>
</evidence>
<reference evidence="2 3" key="1">
    <citation type="journal article" date="2010" name="Plant Cell">
        <title>The Chlorella variabilis NC64A genome reveals adaptation to photosymbiosis, coevolution with viruses, and cryptic sex.</title>
        <authorList>
            <person name="Blanc G."/>
            <person name="Duncan G."/>
            <person name="Agarkova I."/>
            <person name="Borodovsky M."/>
            <person name="Gurnon J."/>
            <person name="Kuo A."/>
            <person name="Lindquist E."/>
            <person name="Lucas S."/>
            <person name="Pangilinan J."/>
            <person name="Polle J."/>
            <person name="Salamov A."/>
            <person name="Terry A."/>
            <person name="Yamada T."/>
            <person name="Dunigan D.D."/>
            <person name="Grigoriev I.V."/>
            <person name="Claverie J.M."/>
            <person name="Van Etten J.L."/>
        </authorList>
    </citation>
    <scope>NUCLEOTIDE SEQUENCE [LARGE SCALE GENOMIC DNA]</scope>
    <source>
        <strain evidence="2 3">NC64A</strain>
    </source>
</reference>
<dbReference type="GeneID" id="17352190"/>
<dbReference type="KEGG" id="cvr:CHLNCDRAFT_138283"/>
<dbReference type="EMBL" id="GL433854">
    <property type="protein sequence ID" value="EFN52837.1"/>
    <property type="molecule type" value="Genomic_DNA"/>
</dbReference>
<sequence>MVFPDNATITALTCCNGEEATGVMFNLTTPEGEAGACAFLLGSAFMSEALGENYTNPDTSEQQAEATAAFEESSAVYDALPGIELPALVVQGAQDLIIPPQNAQVLADRLPQAQLSVYPDAGHGLWAQDTERFASEVNAFLKTLSSGGAPAPTPAAPAPAPTSAGEGRRRLGGWLVAAALALAAALC</sequence>
<keyword evidence="3" id="KW-1185">Reference proteome</keyword>
<dbReference type="Gene3D" id="3.40.50.1820">
    <property type="entry name" value="alpha/beta hydrolase"/>
    <property type="match status" value="1"/>
</dbReference>
<dbReference type="SUPFAM" id="SSF53474">
    <property type="entry name" value="alpha/beta-Hydrolases"/>
    <property type="match status" value="1"/>
</dbReference>
<dbReference type="RefSeq" id="XP_005844939.1">
    <property type="nucleotide sequence ID" value="XM_005844877.1"/>
</dbReference>
<evidence type="ECO:0000313" key="2">
    <source>
        <dbReference type="EMBL" id="EFN52837.1"/>
    </source>
</evidence>
<evidence type="ECO:0000259" key="1">
    <source>
        <dbReference type="Pfam" id="PF00561"/>
    </source>
</evidence>
<dbReference type="PANTHER" id="PTHR43433">
    <property type="entry name" value="HYDROLASE, ALPHA/BETA FOLD FAMILY PROTEIN"/>
    <property type="match status" value="1"/>
</dbReference>
<organism evidence="3">
    <name type="scientific">Chlorella variabilis</name>
    <name type="common">Green alga</name>
    <dbReference type="NCBI Taxonomy" id="554065"/>
    <lineage>
        <taxon>Eukaryota</taxon>
        <taxon>Viridiplantae</taxon>
        <taxon>Chlorophyta</taxon>
        <taxon>core chlorophytes</taxon>
        <taxon>Trebouxiophyceae</taxon>
        <taxon>Chlorellales</taxon>
        <taxon>Chlorellaceae</taxon>
        <taxon>Chlorella clade</taxon>
        <taxon>Chlorella</taxon>
    </lineage>
</organism>
<proteinExistence type="predicted"/>
<feature type="domain" description="AB hydrolase-1" evidence="1">
    <location>
        <begin position="68"/>
        <end position="124"/>
    </location>
</feature>
<dbReference type="InParanoid" id="E1ZMQ1"/>
<dbReference type="AlphaFoldDB" id="E1ZMQ1"/>
<dbReference type="PANTHER" id="PTHR43433:SF5">
    <property type="entry name" value="AB HYDROLASE-1 DOMAIN-CONTAINING PROTEIN"/>
    <property type="match status" value="1"/>
</dbReference>
<dbReference type="OrthoDB" id="19657at2759"/>
<accession>E1ZMQ1</accession>
<dbReference type="eggNOG" id="ENOG502S2TR">
    <property type="taxonomic scope" value="Eukaryota"/>
</dbReference>